<proteinExistence type="predicted"/>
<dbReference type="AlphaFoldDB" id="E9DFX1"/>
<reference evidence="3" key="2">
    <citation type="submission" date="2010-03" db="EMBL/GenBank/DDBJ databases">
        <title>The genome sequence of Coccidioides posadasii strain Silveira.</title>
        <authorList>
            <consortium name="The Broad Institute Genome Sequencing Center for Infectious Disease"/>
            <person name="Neafsey D."/>
            <person name="Orbach M."/>
            <person name="Henn M.R."/>
            <person name="Cole G.T."/>
            <person name="Galgiani J."/>
            <person name="Gardner M.J."/>
            <person name="Kirkland T.N."/>
            <person name="Taylor J.W."/>
            <person name="Young S.K."/>
            <person name="Zeng Q."/>
            <person name="Koehrsen M."/>
            <person name="Alvarado L."/>
            <person name="Berlin A."/>
            <person name="Borenstein D."/>
            <person name="Chapman S.B."/>
            <person name="Chen Z."/>
            <person name="Engels R."/>
            <person name="Freedman E."/>
            <person name="Gellesch M."/>
            <person name="Goldberg J."/>
            <person name="Griggs A."/>
            <person name="Gujja S."/>
            <person name="Heilman E."/>
            <person name="Heiman D."/>
            <person name="Howarth C."/>
            <person name="Jen D."/>
            <person name="Larson L."/>
            <person name="Mehta T."/>
            <person name="Neiman D."/>
            <person name="Park D."/>
            <person name="Pearson M."/>
            <person name="Richards J."/>
            <person name="Roberts A."/>
            <person name="Saif S."/>
            <person name="Shea T."/>
            <person name="Shenoy N."/>
            <person name="Sisk P."/>
            <person name="Stolte C."/>
            <person name="Sykes S."/>
            <person name="Walk T."/>
            <person name="White J."/>
            <person name="Yandava C."/>
            <person name="Haas B."/>
            <person name="Nusbaum C."/>
            <person name="Birren B."/>
        </authorList>
    </citation>
    <scope>NUCLEOTIDE SEQUENCE [LARGE SCALE GENOMIC DNA]</scope>
    <source>
        <strain evidence="3">RMSCC 757 / Silveira</strain>
    </source>
</reference>
<sequence length="72" mass="8161">MQLHQQSLASMQSTSKLFQIFSSLSFFFASSSHFDRIIIERRHGQITGYHSGSPGIQQDIEPHSCSLHPSRN</sequence>
<dbReference type="EMBL" id="GL636504">
    <property type="protein sequence ID" value="EFW14713.1"/>
    <property type="molecule type" value="Genomic_DNA"/>
</dbReference>
<feature type="region of interest" description="Disordered" evidence="1">
    <location>
        <begin position="50"/>
        <end position="72"/>
    </location>
</feature>
<keyword evidence="3" id="KW-1185">Reference proteome</keyword>
<accession>E9DFX1</accession>
<dbReference type="VEuPathDB" id="FungiDB:CPSG_08720"/>
<evidence type="ECO:0000313" key="3">
    <source>
        <dbReference type="Proteomes" id="UP000002497"/>
    </source>
</evidence>
<gene>
    <name evidence="2" type="ORF">CPSG_08720</name>
</gene>
<protein>
    <submittedName>
        <fullName evidence="2">Uncharacterized protein</fullName>
    </submittedName>
</protein>
<dbReference type="Proteomes" id="UP000002497">
    <property type="component" value="Unassembled WGS sequence"/>
</dbReference>
<organism evidence="3">
    <name type="scientific">Coccidioides posadasii (strain RMSCC 757 / Silveira)</name>
    <name type="common">Valley fever fungus</name>
    <dbReference type="NCBI Taxonomy" id="443226"/>
    <lineage>
        <taxon>Eukaryota</taxon>
        <taxon>Fungi</taxon>
        <taxon>Dikarya</taxon>
        <taxon>Ascomycota</taxon>
        <taxon>Pezizomycotina</taxon>
        <taxon>Eurotiomycetes</taxon>
        <taxon>Eurotiomycetidae</taxon>
        <taxon>Onygenales</taxon>
        <taxon>Onygenaceae</taxon>
        <taxon>Coccidioides</taxon>
    </lineage>
</organism>
<name>E9DFX1_COCPS</name>
<evidence type="ECO:0000313" key="2">
    <source>
        <dbReference type="EMBL" id="EFW14713.1"/>
    </source>
</evidence>
<reference evidence="3" key="1">
    <citation type="journal article" date="2010" name="Genome Res.">
        <title>Population genomic sequencing of Coccidioides fungi reveals recent hybridization and transposon control.</title>
        <authorList>
            <person name="Neafsey D.E."/>
            <person name="Barker B.M."/>
            <person name="Sharpton T.J."/>
            <person name="Stajich J.E."/>
            <person name="Park D.J."/>
            <person name="Whiston E."/>
            <person name="Hung C.-Y."/>
            <person name="McMahan C."/>
            <person name="White J."/>
            <person name="Sykes S."/>
            <person name="Heiman D."/>
            <person name="Young S."/>
            <person name="Zeng Q."/>
            <person name="Abouelleil A."/>
            <person name="Aftuck L."/>
            <person name="Bessette D."/>
            <person name="Brown A."/>
            <person name="FitzGerald M."/>
            <person name="Lui A."/>
            <person name="Macdonald J.P."/>
            <person name="Priest M."/>
            <person name="Orbach M.J."/>
            <person name="Galgiani J.N."/>
            <person name="Kirkland T.N."/>
            <person name="Cole G.T."/>
            <person name="Birren B.W."/>
            <person name="Henn M.R."/>
            <person name="Taylor J.W."/>
            <person name="Rounsley S.D."/>
        </authorList>
    </citation>
    <scope>NUCLEOTIDE SEQUENCE [LARGE SCALE GENOMIC DNA]</scope>
    <source>
        <strain evidence="3">RMSCC 757 / Silveira</strain>
    </source>
</reference>
<evidence type="ECO:0000256" key="1">
    <source>
        <dbReference type="SAM" id="MobiDB-lite"/>
    </source>
</evidence>
<dbReference type="HOGENOM" id="CLU_2722043_0_0_1"/>